<reference evidence="1 2" key="1">
    <citation type="submission" date="2016-10" db="EMBL/GenBank/DDBJ databases">
        <authorList>
            <person name="de Groot N.N."/>
        </authorList>
    </citation>
    <scope>NUCLEOTIDE SEQUENCE [LARGE SCALE GENOMIC DNA]</scope>
    <source>
        <strain evidence="1 2">47C3B</strain>
    </source>
</reference>
<accession>A0A1G7I7L1</accession>
<gene>
    <name evidence="1" type="ORF">SAMN05216464_112177</name>
</gene>
<evidence type="ECO:0000313" key="1">
    <source>
        <dbReference type="EMBL" id="SDF08593.1"/>
    </source>
</evidence>
<sequence length="233" mass="26418">MKNIFLFITCIFFINKGFGQQAPETTERSHKISDDVSEKFHVLKDNKGIKEGLYQAYYNKKTAIASGMFSNDKKVGVWHFFDSKGNLLQNFDYTSKKLLYEAPELKTDSRLGYFVDKELTDTDRTTKPVKAGGRYYGYLPYALLFKLPGSLMDINRVASYAVIELLVSPGGRLADYKVHLVSGNFQKTFKMNLNALNDEDKEFIPATVNGEPIGCRISITCSIDFHGRLNCIE</sequence>
<dbReference type="Gene3D" id="2.20.110.10">
    <property type="entry name" value="Histone H3 K4-specific methyltransferase SET7/9 N-terminal domain"/>
    <property type="match status" value="1"/>
</dbReference>
<dbReference type="AlphaFoldDB" id="A0A1G7I7L1"/>
<dbReference type="OrthoDB" id="797627at2"/>
<name>A0A1G7I7L1_9SPHI</name>
<dbReference type="RefSeq" id="WP_091153012.1">
    <property type="nucleotide sequence ID" value="NZ_FNAI01000012.1"/>
</dbReference>
<evidence type="ECO:0000313" key="2">
    <source>
        <dbReference type="Proteomes" id="UP000199072"/>
    </source>
</evidence>
<keyword evidence="2" id="KW-1185">Reference proteome</keyword>
<protein>
    <recommendedName>
        <fullName evidence="3">TonB C-terminal domain-containing protein</fullName>
    </recommendedName>
</protein>
<proteinExistence type="predicted"/>
<dbReference type="Proteomes" id="UP000199072">
    <property type="component" value="Unassembled WGS sequence"/>
</dbReference>
<evidence type="ECO:0008006" key="3">
    <source>
        <dbReference type="Google" id="ProtNLM"/>
    </source>
</evidence>
<dbReference type="SUPFAM" id="SSF82185">
    <property type="entry name" value="Histone H3 K4-specific methyltransferase SET7/9 N-terminal domain"/>
    <property type="match status" value="1"/>
</dbReference>
<organism evidence="1 2">
    <name type="scientific">Mucilaginibacter pineti</name>
    <dbReference type="NCBI Taxonomy" id="1391627"/>
    <lineage>
        <taxon>Bacteria</taxon>
        <taxon>Pseudomonadati</taxon>
        <taxon>Bacteroidota</taxon>
        <taxon>Sphingobacteriia</taxon>
        <taxon>Sphingobacteriales</taxon>
        <taxon>Sphingobacteriaceae</taxon>
        <taxon>Mucilaginibacter</taxon>
    </lineage>
</organism>
<dbReference type="EMBL" id="FNAI01000012">
    <property type="protein sequence ID" value="SDF08593.1"/>
    <property type="molecule type" value="Genomic_DNA"/>
</dbReference>